<gene>
    <name evidence="2" type="ORF">SERLADRAFT_435813</name>
</gene>
<sequence>MSTCQRIRDAQNLEEARDIVRDAMTPSLITCPVDTWFGRKCLGESGWTQIKAKEETENEAFAVIQSIAEDIRQAVKQLKPDAKLTTVIRNDPNQRFIKIAFPSDCIAEKPPILYNETFNDIRMDISDVAMIVEVKLNGTDGKERYNNEYKLLTCDGATELLFNPVAAFSSVLTGHPIWDKKVFREDAYQKFSDVLTEVRTKLPNPLKVHRVDTSRKKRPRTVTVKQPSPTLKKSKGSAQGNQ</sequence>
<protein>
    <submittedName>
        <fullName evidence="2">Uncharacterized protein</fullName>
    </submittedName>
</protein>
<evidence type="ECO:0000313" key="2">
    <source>
        <dbReference type="EMBL" id="EGO28038.1"/>
    </source>
</evidence>
<feature type="compositionally biased region" description="Polar residues" evidence="1">
    <location>
        <begin position="223"/>
        <end position="242"/>
    </location>
</feature>
<dbReference type="HOGENOM" id="CLU_1180827_0_0_1"/>
<proteinExistence type="predicted"/>
<evidence type="ECO:0000256" key="1">
    <source>
        <dbReference type="SAM" id="MobiDB-lite"/>
    </source>
</evidence>
<dbReference type="RefSeq" id="XP_007316129.1">
    <property type="nucleotide sequence ID" value="XM_007316067.1"/>
</dbReference>
<feature type="region of interest" description="Disordered" evidence="1">
    <location>
        <begin position="210"/>
        <end position="242"/>
    </location>
</feature>
<dbReference type="AlphaFoldDB" id="F8NNI1"/>
<organism>
    <name type="scientific">Serpula lacrymans var. lacrymans (strain S7.9)</name>
    <name type="common">Dry rot fungus</name>
    <dbReference type="NCBI Taxonomy" id="578457"/>
    <lineage>
        <taxon>Eukaryota</taxon>
        <taxon>Fungi</taxon>
        <taxon>Dikarya</taxon>
        <taxon>Basidiomycota</taxon>
        <taxon>Agaricomycotina</taxon>
        <taxon>Agaricomycetes</taxon>
        <taxon>Agaricomycetidae</taxon>
        <taxon>Boletales</taxon>
        <taxon>Coniophorineae</taxon>
        <taxon>Serpulaceae</taxon>
        <taxon>Serpula</taxon>
    </lineage>
</organism>
<dbReference type="Proteomes" id="UP000008064">
    <property type="component" value="Unassembled WGS sequence"/>
</dbReference>
<dbReference type="GeneID" id="18814592"/>
<dbReference type="EMBL" id="GL945431">
    <property type="protein sequence ID" value="EGO28038.1"/>
    <property type="molecule type" value="Genomic_DNA"/>
</dbReference>
<dbReference type="KEGG" id="sla:SERLADRAFT_435813"/>
<name>F8NNI1_SERL9</name>
<reference evidence="2" key="1">
    <citation type="submission" date="2011-04" db="EMBL/GenBank/DDBJ databases">
        <title>Evolution of plant cell wall degrading machinery underlies the functional diversity of forest fungi.</title>
        <authorList>
            <consortium name="US DOE Joint Genome Institute (JGI-PGF)"/>
            <person name="Eastwood D.C."/>
            <person name="Floudas D."/>
            <person name="Binder M."/>
            <person name="Majcherczyk A."/>
            <person name="Schneider P."/>
            <person name="Aerts A."/>
            <person name="Asiegbu F.O."/>
            <person name="Baker S.E."/>
            <person name="Barry K."/>
            <person name="Bendiksby M."/>
            <person name="Blumentritt M."/>
            <person name="Coutinho P.M."/>
            <person name="Cullen D."/>
            <person name="Cullen D."/>
            <person name="Gathman A."/>
            <person name="Goodell B."/>
            <person name="Henrissat B."/>
            <person name="Ihrmark K."/>
            <person name="Kauserud H."/>
            <person name="Kohler A."/>
            <person name="LaButti K."/>
            <person name="Lapidus A."/>
            <person name="Lavin J.L."/>
            <person name="Lee Y.-H."/>
            <person name="Lindquist E."/>
            <person name="Lilly W."/>
            <person name="Lucas S."/>
            <person name="Morin E."/>
            <person name="Murat C."/>
            <person name="Oguiza J.A."/>
            <person name="Park J."/>
            <person name="Pisabarro A.G."/>
            <person name="Riley R."/>
            <person name="Rosling A."/>
            <person name="Salamov A."/>
            <person name="Schmidt O."/>
            <person name="Schmutz J."/>
            <person name="Skrede I."/>
            <person name="Stenlid J."/>
            <person name="Wiebenga A."/>
            <person name="Xie X."/>
            <person name="Kues U."/>
            <person name="Hibbett D.S."/>
            <person name="Hoffmeister D."/>
            <person name="Hogberg N."/>
            <person name="Martin F."/>
            <person name="Grigoriev I.V."/>
            <person name="Watkinson S.C."/>
        </authorList>
    </citation>
    <scope>NUCLEOTIDE SEQUENCE</scope>
    <source>
        <strain evidence="2">S7.9</strain>
    </source>
</reference>
<accession>F8NNI1</accession>